<protein>
    <submittedName>
        <fullName evidence="4">Uncharacterized protein</fullName>
    </submittedName>
</protein>
<gene>
    <name evidence="4" type="ORF">PR048_006675</name>
</gene>
<dbReference type="PANTHER" id="PTHR24153">
    <property type="entry name" value="ESPIN"/>
    <property type="match status" value="1"/>
</dbReference>
<dbReference type="InterPro" id="IPR052420">
    <property type="entry name" value="Espin/Espin-like"/>
</dbReference>
<name>A0ABQ9IBL6_9NEOP</name>
<feature type="region of interest" description="Disordered" evidence="3">
    <location>
        <begin position="62"/>
        <end position="85"/>
    </location>
</feature>
<feature type="region of interest" description="Disordered" evidence="3">
    <location>
        <begin position="155"/>
        <end position="203"/>
    </location>
</feature>
<dbReference type="PANTHER" id="PTHR24153:SF8">
    <property type="entry name" value="FORKED, ISOFORM F"/>
    <property type="match status" value="1"/>
</dbReference>
<organism evidence="4 5">
    <name type="scientific">Dryococelus australis</name>
    <dbReference type="NCBI Taxonomy" id="614101"/>
    <lineage>
        <taxon>Eukaryota</taxon>
        <taxon>Metazoa</taxon>
        <taxon>Ecdysozoa</taxon>
        <taxon>Arthropoda</taxon>
        <taxon>Hexapoda</taxon>
        <taxon>Insecta</taxon>
        <taxon>Pterygota</taxon>
        <taxon>Neoptera</taxon>
        <taxon>Polyneoptera</taxon>
        <taxon>Phasmatodea</taxon>
        <taxon>Verophasmatodea</taxon>
        <taxon>Anareolatae</taxon>
        <taxon>Phasmatidae</taxon>
        <taxon>Eurycanthinae</taxon>
        <taxon>Dryococelus</taxon>
    </lineage>
</organism>
<keyword evidence="2" id="KW-0040">ANK repeat</keyword>
<evidence type="ECO:0000313" key="4">
    <source>
        <dbReference type="EMBL" id="KAJ8894065.1"/>
    </source>
</evidence>
<sequence length="203" mass="23141">MCITGEHPFKAQKADLIAELKMSKDITGIKKLKVERAKVEEQQEKEMFTEITKTLTANSFVEKVPEKDATGNPIPPWKRQMLAKKAAEKARKELEEQLLKEAEQKRLQSIPPWKRQLLAKKEETNCNKPIVYTPKVMEEKKVAMVKAVVAVVKPEVVETPPPEENKENSTPPQDSEDSDQDSAPIMPWRAQLRKTNSKLSLLE</sequence>
<comment type="caution">
    <text evidence="4">The sequence shown here is derived from an EMBL/GenBank/DDBJ whole genome shotgun (WGS) entry which is preliminary data.</text>
</comment>
<evidence type="ECO:0000256" key="2">
    <source>
        <dbReference type="ARBA" id="ARBA00023043"/>
    </source>
</evidence>
<evidence type="ECO:0000256" key="3">
    <source>
        <dbReference type="SAM" id="MobiDB-lite"/>
    </source>
</evidence>
<dbReference type="EMBL" id="JARBHB010000002">
    <property type="protein sequence ID" value="KAJ8894065.1"/>
    <property type="molecule type" value="Genomic_DNA"/>
</dbReference>
<dbReference type="Proteomes" id="UP001159363">
    <property type="component" value="Chromosome 2"/>
</dbReference>
<proteinExistence type="predicted"/>
<evidence type="ECO:0000256" key="1">
    <source>
        <dbReference type="ARBA" id="ARBA00022737"/>
    </source>
</evidence>
<evidence type="ECO:0000313" key="5">
    <source>
        <dbReference type="Proteomes" id="UP001159363"/>
    </source>
</evidence>
<accession>A0ABQ9IBL6</accession>
<keyword evidence="5" id="KW-1185">Reference proteome</keyword>
<keyword evidence="1" id="KW-0677">Repeat</keyword>
<reference evidence="4 5" key="1">
    <citation type="submission" date="2023-02" db="EMBL/GenBank/DDBJ databases">
        <title>LHISI_Scaffold_Assembly.</title>
        <authorList>
            <person name="Stuart O.P."/>
            <person name="Cleave R."/>
            <person name="Magrath M.J.L."/>
            <person name="Mikheyev A.S."/>
        </authorList>
    </citation>
    <scope>NUCLEOTIDE SEQUENCE [LARGE SCALE GENOMIC DNA]</scope>
    <source>
        <strain evidence="4">Daus_M_001</strain>
        <tissue evidence="4">Leg muscle</tissue>
    </source>
</reference>